<evidence type="ECO:0000313" key="2">
    <source>
        <dbReference type="Proteomes" id="UP001396334"/>
    </source>
</evidence>
<proteinExistence type="predicted"/>
<gene>
    <name evidence="1" type="ORF">V6N11_034245</name>
</gene>
<reference evidence="1 2" key="1">
    <citation type="journal article" date="2024" name="G3 (Bethesda)">
        <title>Genome assembly of Hibiscus sabdariffa L. provides insights into metabolisms of medicinal natural products.</title>
        <authorList>
            <person name="Kim T."/>
        </authorList>
    </citation>
    <scope>NUCLEOTIDE SEQUENCE [LARGE SCALE GENOMIC DNA]</scope>
    <source>
        <strain evidence="1">TK-2024</strain>
        <tissue evidence="1">Old leaves</tissue>
    </source>
</reference>
<accession>A0ABR1ZHD1</accession>
<name>A0ABR1ZHD1_9ROSI</name>
<protein>
    <submittedName>
        <fullName evidence="1">Uncharacterized protein</fullName>
    </submittedName>
</protein>
<keyword evidence="2" id="KW-1185">Reference proteome</keyword>
<evidence type="ECO:0000313" key="1">
    <source>
        <dbReference type="EMBL" id="KAK8479642.1"/>
    </source>
</evidence>
<sequence length="163" mass="18346">MTNNQFPWIRTNEAASNCRKTRLAPPHFTAARLIRFRKEPTCLTNWRPFSRPLTGWNSSCWTSSSGASSREFTLSCVSHIEVDGWSAKDRGKAKKAKDLVQGTKYQARCPVTDADSKHSIDQTPMLGKVQDFYISDIWVEGFVSSHSYSCCESCVAGSTLDRR</sequence>
<dbReference type="EMBL" id="JBBPBN010001147">
    <property type="protein sequence ID" value="KAK8479642.1"/>
    <property type="molecule type" value="Genomic_DNA"/>
</dbReference>
<comment type="caution">
    <text evidence="1">The sequence shown here is derived from an EMBL/GenBank/DDBJ whole genome shotgun (WGS) entry which is preliminary data.</text>
</comment>
<dbReference type="Proteomes" id="UP001396334">
    <property type="component" value="Unassembled WGS sequence"/>
</dbReference>
<organism evidence="1 2">
    <name type="scientific">Hibiscus sabdariffa</name>
    <name type="common">roselle</name>
    <dbReference type="NCBI Taxonomy" id="183260"/>
    <lineage>
        <taxon>Eukaryota</taxon>
        <taxon>Viridiplantae</taxon>
        <taxon>Streptophyta</taxon>
        <taxon>Embryophyta</taxon>
        <taxon>Tracheophyta</taxon>
        <taxon>Spermatophyta</taxon>
        <taxon>Magnoliopsida</taxon>
        <taxon>eudicotyledons</taxon>
        <taxon>Gunneridae</taxon>
        <taxon>Pentapetalae</taxon>
        <taxon>rosids</taxon>
        <taxon>malvids</taxon>
        <taxon>Malvales</taxon>
        <taxon>Malvaceae</taxon>
        <taxon>Malvoideae</taxon>
        <taxon>Hibiscus</taxon>
    </lineage>
</organism>